<dbReference type="Pfam" id="PF00648">
    <property type="entry name" value="Peptidase_C2"/>
    <property type="match status" value="1"/>
</dbReference>
<comment type="caution">
    <text evidence="9">The sequence shown here is derived from an EMBL/GenBank/DDBJ whole genome shotgun (WGS) entry which is preliminary data.</text>
</comment>
<dbReference type="PRINTS" id="PR00704">
    <property type="entry name" value="CALPAIN"/>
</dbReference>
<evidence type="ECO:0000256" key="1">
    <source>
        <dbReference type="ARBA" id="ARBA00007623"/>
    </source>
</evidence>
<dbReference type="GO" id="GO:0006508">
    <property type="term" value="P:proteolysis"/>
    <property type="evidence" value="ECO:0007669"/>
    <property type="project" value="UniProtKB-KW"/>
</dbReference>
<proteinExistence type="inferred from homology"/>
<dbReference type="InterPro" id="IPR022684">
    <property type="entry name" value="Calpain_cysteine_protease"/>
</dbReference>
<name>A0A4Y7TJA8_COPMI</name>
<evidence type="ECO:0000256" key="6">
    <source>
        <dbReference type="PROSITE-ProRule" id="PRU00239"/>
    </source>
</evidence>
<dbReference type="InterPro" id="IPR001300">
    <property type="entry name" value="Peptidase_C2_calpain_cat"/>
</dbReference>
<comment type="similarity">
    <text evidence="1">Belongs to the peptidase C2 family.</text>
</comment>
<dbReference type="SMART" id="SM00230">
    <property type="entry name" value="CysPc"/>
    <property type="match status" value="1"/>
</dbReference>
<feature type="active site" evidence="5 6">
    <location>
        <position position="345"/>
    </location>
</feature>
<evidence type="ECO:0000256" key="7">
    <source>
        <dbReference type="SAM" id="MobiDB-lite"/>
    </source>
</evidence>
<feature type="active site" evidence="5 6">
    <location>
        <position position="365"/>
    </location>
</feature>
<dbReference type="EMBL" id="QPFP01000010">
    <property type="protein sequence ID" value="TEB34061.1"/>
    <property type="molecule type" value="Genomic_DNA"/>
</dbReference>
<dbReference type="Gene3D" id="3.90.70.10">
    <property type="entry name" value="Cysteine proteinases"/>
    <property type="match status" value="1"/>
</dbReference>
<dbReference type="AlphaFoldDB" id="A0A4Y7TJA8"/>
<feature type="active site" evidence="5 6">
    <location>
        <position position="158"/>
    </location>
</feature>
<dbReference type="PANTHER" id="PTHR10183:SF379">
    <property type="entry name" value="CALPAIN-5"/>
    <property type="match status" value="1"/>
</dbReference>
<dbReference type="PANTHER" id="PTHR10183">
    <property type="entry name" value="CALPAIN"/>
    <property type="match status" value="1"/>
</dbReference>
<evidence type="ECO:0000256" key="5">
    <source>
        <dbReference type="PIRSR" id="PIRSR622684-1"/>
    </source>
</evidence>
<keyword evidence="4 6" id="KW-0788">Thiol protease</keyword>
<dbReference type="OrthoDB" id="424753at2759"/>
<dbReference type="PROSITE" id="PS50203">
    <property type="entry name" value="CALPAIN_CAT"/>
    <property type="match status" value="1"/>
</dbReference>
<dbReference type="InterPro" id="IPR038765">
    <property type="entry name" value="Papain-like_cys_pep_sf"/>
</dbReference>
<dbReference type="CDD" id="cd00044">
    <property type="entry name" value="CysPc"/>
    <property type="match status" value="1"/>
</dbReference>
<evidence type="ECO:0000256" key="2">
    <source>
        <dbReference type="ARBA" id="ARBA00022670"/>
    </source>
</evidence>
<organism evidence="9 10">
    <name type="scientific">Coprinellus micaceus</name>
    <name type="common">Glistening ink-cap mushroom</name>
    <name type="synonym">Coprinus micaceus</name>
    <dbReference type="NCBI Taxonomy" id="71717"/>
    <lineage>
        <taxon>Eukaryota</taxon>
        <taxon>Fungi</taxon>
        <taxon>Dikarya</taxon>
        <taxon>Basidiomycota</taxon>
        <taxon>Agaricomycotina</taxon>
        <taxon>Agaricomycetes</taxon>
        <taxon>Agaricomycetidae</taxon>
        <taxon>Agaricales</taxon>
        <taxon>Agaricineae</taxon>
        <taxon>Psathyrellaceae</taxon>
        <taxon>Coprinellus</taxon>
    </lineage>
</organism>
<dbReference type="InterPro" id="IPR000169">
    <property type="entry name" value="Pept_cys_AS"/>
</dbReference>
<evidence type="ECO:0000256" key="4">
    <source>
        <dbReference type="ARBA" id="ARBA00022807"/>
    </source>
</evidence>
<evidence type="ECO:0000259" key="8">
    <source>
        <dbReference type="PROSITE" id="PS50203"/>
    </source>
</evidence>
<dbReference type="SUPFAM" id="SSF54001">
    <property type="entry name" value="Cysteine proteinases"/>
    <property type="match status" value="1"/>
</dbReference>
<dbReference type="PROSITE" id="PS00139">
    <property type="entry name" value="THIOL_PROTEASE_CYS"/>
    <property type="match status" value="1"/>
</dbReference>
<dbReference type="GO" id="GO:0004198">
    <property type="term" value="F:calcium-dependent cysteine-type endopeptidase activity"/>
    <property type="evidence" value="ECO:0007669"/>
    <property type="project" value="InterPro"/>
</dbReference>
<keyword evidence="10" id="KW-1185">Reference proteome</keyword>
<protein>
    <submittedName>
        <fullName evidence="9">Cysteine proteinase</fullName>
    </submittedName>
</protein>
<dbReference type="Proteomes" id="UP000298030">
    <property type="component" value="Unassembled WGS sequence"/>
</dbReference>
<gene>
    <name evidence="9" type="ORF">FA13DRAFT_1789248</name>
</gene>
<sequence length="611" mass="69268">MPPMLKRFMSLKNSKGEERKGRPVASRANSLLTVEKPKRTRSRSRLGRDVTHMERKVKRKAKVGLLVTKEFATAVEDIRAEVERIANDCRQNNRKFRDPDFDLEYDQYRCTQGLGSGKALTTGKDVQRVTEIFDNPIFFPAGGSPNSSAIRQGTLGDCYFLSALATVSSLPGLIEKICVARDTEVGVYGFIFYQDQGWVGVIVDDMLCTNIPKYESLSQGAKEILHEDKEKFNETARKGGRILIYARGGSSDETWVPLIEKAYAKLYGCYAHLEGGWTSQAIEELTGGVASRIATRDILSIDSFWKNELSRVNKDRLFACSFTALDAPEDSPDTTPVVEGLYSNHAYAVLHAREVNGRRFVVLRNPWGEGEWKGAWSDGAKEWTPEWLKLLPQLHHTFGDDGQFIMEYKDFLRYFANVERVVLFNDAWNVSSCWLNVPLLAIPMAPAYGTLSYHVVIPGPRKNKAVFVLGQLNNRGFNSIKPAVYLTFEFSLVRQGEYSALATRYPVRPFNGTATLEMELEAGEYIVYVKYDQWRTLNPEKDYEKWVMEKRTYPGIAKDVSYRMVSRILTNKVKALSLTQNWDGVGETDYLRKTLEDVIREDIEEMLTGGA</sequence>
<accession>A0A4Y7TJA8</accession>
<keyword evidence="2 6" id="KW-0645">Protease</keyword>
<feature type="region of interest" description="Disordered" evidence="7">
    <location>
        <begin position="1"/>
        <end position="30"/>
    </location>
</feature>
<evidence type="ECO:0000313" key="9">
    <source>
        <dbReference type="EMBL" id="TEB34061.1"/>
    </source>
</evidence>
<evidence type="ECO:0000256" key="3">
    <source>
        <dbReference type="ARBA" id="ARBA00022801"/>
    </source>
</evidence>
<keyword evidence="3 6" id="KW-0378">Hydrolase</keyword>
<dbReference type="STRING" id="71717.A0A4Y7TJA8"/>
<feature type="domain" description="Calpain catalytic" evidence="8">
    <location>
        <begin position="95"/>
        <end position="424"/>
    </location>
</feature>
<reference evidence="9 10" key="1">
    <citation type="journal article" date="2019" name="Nat. Ecol. Evol.">
        <title>Megaphylogeny resolves global patterns of mushroom evolution.</title>
        <authorList>
            <person name="Varga T."/>
            <person name="Krizsan K."/>
            <person name="Foldi C."/>
            <person name="Dima B."/>
            <person name="Sanchez-Garcia M."/>
            <person name="Sanchez-Ramirez S."/>
            <person name="Szollosi G.J."/>
            <person name="Szarkandi J.G."/>
            <person name="Papp V."/>
            <person name="Albert L."/>
            <person name="Andreopoulos W."/>
            <person name="Angelini C."/>
            <person name="Antonin V."/>
            <person name="Barry K.W."/>
            <person name="Bougher N.L."/>
            <person name="Buchanan P."/>
            <person name="Buyck B."/>
            <person name="Bense V."/>
            <person name="Catcheside P."/>
            <person name="Chovatia M."/>
            <person name="Cooper J."/>
            <person name="Damon W."/>
            <person name="Desjardin D."/>
            <person name="Finy P."/>
            <person name="Geml J."/>
            <person name="Haridas S."/>
            <person name="Hughes K."/>
            <person name="Justo A."/>
            <person name="Karasinski D."/>
            <person name="Kautmanova I."/>
            <person name="Kiss B."/>
            <person name="Kocsube S."/>
            <person name="Kotiranta H."/>
            <person name="LaButti K.M."/>
            <person name="Lechner B.E."/>
            <person name="Liimatainen K."/>
            <person name="Lipzen A."/>
            <person name="Lukacs Z."/>
            <person name="Mihaltcheva S."/>
            <person name="Morgado L.N."/>
            <person name="Niskanen T."/>
            <person name="Noordeloos M.E."/>
            <person name="Ohm R.A."/>
            <person name="Ortiz-Santana B."/>
            <person name="Ovrebo C."/>
            <person name="Racz N."/>
            <person name="Riley R."/>
            <person name="Savchenko A."/>
            <person name="Shiryaev A."/>
            <person name="Soop K."/>
            <person name="Spirin V."/>
            <person name="Szebenyi C."/>
            <person name="Tomsovsky M."/>
            <person name="Tulloss R.E."/>
            <person name="Uehling J."/>
            <person name="Grigoriev I.V."/>
            <person name="Vagvolgyi C."/>
            <person name="Papp T."/>
            <person name="Martin F.M."/>
            <person name="Miettinen O."/>
            <person name="Hibbett D.S."/>
            <person name="Nagy L.G."/>
        </authorList>
    </citation>
    <scope>NUCLEOTIDE SEQUENCE [LARGE SCALE GENOMIC DNA]</scope>
    <source>
        <strain evidence="9 10">FP101781</strain>
    </source>
</reference>
<evidence type="ECO:0000313" key="10">
    <source>
        <dbReference type="Proteomes" id="UP000298030"/>
    </source>
</evidence>